<evidence type="ECO:0000313" key="3">
    <source>
        <dbReference type="Proteomes" id="UP000827549"/>
    </source>
</evidence>
<dbReference type="PANTHER" id="PTHR35020:SF2">
    <property type="entry name" value="N-ACETYLGLUCOSAMINE-INDUCED PROTEIN 1"/>
    <property type="match status" value="1"/>
</dbReference>
<feature type="compositionally biased region" description="Basic and acidic residues" evidence="1">
    <location>
        <begin position="418"/>
        <end position="427"/>
    </location>
</feature>
<feature type="region of interest" description="Disordered" evidence="1">
    <location>
        <begin position="116"/>
        <end position="140"/>
    </location>
</feature>
<protein>
    <submittedName>
        <fullName evidence="2">Uncharacterized protein</fullName>
    </submittedName>
</protein>
<feature type="region of interest" description="Disordered" evidence="1">
    <location>
        <begin position="204"/>
        <end position="231"/>
    </location>
</feature>
<feature type="region of interest" description="Disordered" evidence="1">
    <location>
        <begin position="406"/>
        <end position="427"/>
    </location>
</feature>
<reference evidence="2" key="1">
    <citation type="submission" date="2023-10" db="EMBL/GenBank/DDBJ databases">
        <authorList>
            <person name="Noh H."/>
        </authorList>
    </citation>
    <scope>NUCLEOTIDE SEQUENCE</scope>
    <source>
        <strain evidence="2">DUCC4014</strain>
    </source>
</reference>
<dbReference type="GeneID" id="87809123"/>
<dbReference type="EMBL" id="CP086717">
    <property type="protein sequence ID" value="WOO82407.1"/>
    <property type="molecule type" value="Genomic_DNA"/>
</dbReference>
<dbReference type="RefSeq" id="XP_062628439.1">
    <property type="nucleotide sequence ID" value="XM_062772455.1"/>
</dbReference>
<dbReference type="PANTHER" id="PTHR35020">
    <property type="entry name" value="N-ACETYLGLUCOSAMINE-INDUCED PROTEIN 1"/>
    <property type="match status" value="1"/>
</dbReference>
<evidence type="ECO:0000313" key="2">
    <source>
        <dbReference type="EMBL" id="WOO82407.1"/>
    </source>
</evidence>
<proteinExistence type="predicted"/>
<feature type="compositionally biased region" description="Low complexity" evidence="1">
    <location>
        <begin position="207"/>
        <end position="222"/>
    </location>
</feature>
<organism evidence="2 3">
    <name type="scientific">Vanrija pseudolonga</name>
    <dbReference type="NCBI Taxonomy" id="143232"/>
    <lineage>
        <taxon>Eukaryota</taxon>
        <taxon>Fungi</taxon>
        <taxon>Dikarya</taxon>
        <taxon>Basidiomycota</taxon>
        <taxon>Agaricomycotina</taxon>
        <taxon>Tremellomycetes</taxon>
        <taxon>Trichosporonales</taxon>
        <taxon>Trichosporonaceae</taxon>
        <taxon>Vanrija</taxon>
    </lineage>
</organism>
<dbReference type="Pfam" id="PF12239">
    <property type="entry name" value="DUF3605"/>
    <property type="match status" value="2"/>
</dbReference>
<dbReference type="Proteomes" id="UP000827549">
    <property type="component" value="Chromosome 4"/>
</dbReference>
<sequence>MSEVVWNNDRRYPGPEVHLLPEYITGVPTQPELDAMPRLFTWGELKEMIYTGTLEHLSRNKELQARYEHWMKGQKEQWGSTENYLTKARLPWAPAEAPKTDVPEPTYDQRTALDHPEVDLTPSTNPRPPAPSASGAAAVAAHALQLRTPASITTQTTTTAHSVAATVASSPIESGANTPSSVGFVSLASVLPKLNRALRNKCAAEKGSTAGSSGDSASSSDGNFDDEDDEPDVFLKYDPKLGLEKDKYAVLPNDWPYCVPYGVRHYCVWSRIPIAHPVLVDYDPQAWAKIEDQGLGGFTGVIPIEAEEAGGLATPPPAAGPGRSGPAAAGKGGWYAVDVAFGGTEMRRWAGVPFESKGGHEVGQMVKGLWDERGWETIWFVNPPRLQSVPGFSHFHIFARRKTPDEIDVSERTWPGEGEGKAEGEAK</sequence>
<dbReference type="GO" id="GO:0006044">
    <property type="term" value="P:N-acetylglucosamine metabolic process"/>
    <property type="evidence" value="ECO:0007669"/>
    <property type="project" value="TreeGrafter"/>
</dbReference>
<keyword evidence="3" id="KW-1185">Reference proteome</keyword>
<dbReference type="InterPro" id="IPR022036">
    <property type="entry name" value="DUF3605"/>
</dbReference>
<dbReference type="GO" id="GO:0005737">
    <property type="term" value="C:cytoplasm"/>
    <property type="evidence" value="ECO:0007669"/>
    <property type="project" value="TreeGrafter"/>
</dbReference>
<evidence type="ECO:0000256" key="1">
    <source>
        <dbReference type="SAM" id="MobiDB-lite"/>
    </source>
</evidence>
<name>A0AAF1BJ73_9TREE</name>
<accession>A0AAF1BJ73</accession>
<dbReference type="AlphaFoldDB" id="A0AAF1BJ73"/>
<gene>
    <name evidence="2" type="ORF">LOC62_04G005895</name>
</gene>